<dbReference type="Proteomes" id="UP000244384">
    <property type="component" value="Chromosome"/>
</dbReference>
<dbReference type="SUPFAM" id="SSF110849">
    <property type="entry name" value="ParB/Sulfiredoxin"/>
    <property type="match status" value="1"/>
</dbReference>
<organism evidence="1 2">
    <name type="scientific">Aeromicrobium chenweiae</name>
    <dbReference type="NCBI Taxonomy" id="2079793"/>
    <lineage>
        <taxon>Bacteria</taxon>
        <taxon>Bacillati</taxon>
        <taxon>Actinomycetota</taxon>
        <taxon>Actinomycetes</taxon>
        <taxon>Propionibacteriales</taxon>
        <taxon>Nocardioidaceae</taxon>
        <taxon>Aeromicrobium</taxon>
    </lineage>
</organism>
<protein>
    <submittedName>
        <fullName evidence="1">Uncharacterized protein</fullName>
    </submittedName>
</protein>
<proteinExistence type="predicted"/>
<sequence length="142" mass="16114">MVRLPRLGPKLAAVPTDLDDDSMERLEHFIRMTADEKVVSTRRLLWLAVVFSGPLKLKDDSRPRSSGETIELRPHTVVMTPQQLVGVAKVNYYLTQLNEGESIKPARVYDVGEGQGWWHLDGLHRLLAARIMGQSLDAKVWR</sequence>
<dbReference type="OrthoDB" id="3747019at2"/>
<dbReference type="KEGG" id="aez:C3E78_15610"/>
<accession>A0A5F2EUJ1</accession>
<evidence type="ECO:0000313" key="1">
    <source>
        <dbReference type="EMBL" id="AWB93524.1"/>
    </source>
</evidence>
<gene>
    <name evidence="1" type="ORF">C3E78_15610</name>
</gene>
<dbReference type="AlphaFoldDB" id="A0A2S0WQL4"/>
<name>A0A2S0WQL4_9ACTN</name>
<dbReference type="InterPro" id="IPR036086">
    <property type="entry name" value="ParB/Sulfiredoxin_sf"/>
</dbReference>
<evidence type="ECO:0000313" key="2">
    <source>
        <dbReference type="Proteomes" id="UP000244384"/>
    </source>
</evidence>
<dbReference type="RefSeq" id="WP_108579967.1">
    <property type="nucleotide sequence ID" value="NZ_CP026952.1"/>
</dbReference>
<accession>A0A2S0WQL4</accession>
<dbReference type="EMBL" id="CP026952">
    <property type="protein sequence ID" value="AWB93524.1"/>
    <property type="molecule type" value="Genomic_DNA"/>
</dbReference>
<reference evidence="2" key="1">
    <citation type="submission" date="2018-01" db="EMBL/GenBank/DDBJ databases">
        <authorList>
            <person name="Li J."/>
        </authorList>
    </citation>
    <scope>NUCLEOTIDE SEQUENCE [LARGE SCALE GENOMIC DNA]</scope>
    <source>
        <strain evidence="2">592</strain>
    </source>
</reference>
<keyword evidence="2" id="KW-1185">Reference proteome</keyword>